<evidence type="ECO:0000256" key="2">
    <source>
        <dbReference type="SAM" id="SignalP"/>
    </source>
</evidence>
<name>A0ABR6RI42_9BURK</name>
<keyword evidence="2" id="KW-0732">Signal</keyword>
<feature type="domain" description="Glutaredoxin" evidence="3">
    <location>
        <begin position="87"/>
        <end position="143"/>
    </location>
</feature>
<dbReference type="EMBL" id="JACHKZ010000019">
    <property type="protein sequence ID" value="MBB6578838.1"/>
    <property type="molecule type" value="Genomic_DNA"/>
</dbReference>
<accession>A0ABR6RI42</accession>
<evidence type="ECO:0000256" key="1">
    <source>
        <dbReference type="SAM" id="MobiDB-lite"/>
    </source>
</evidence>
<dbReference type="InterPro" id="IPR036249">
    <property type="entry name" value="Thioredoxin-like_sf"/>
</dbReference>
<feature type="signal peptide" evidence="2">
    <location>
        <begin position="1"/>
        <end position="22"/>
    </location>
</feature>
<evidence type="ECO:0000313" key="6">
    <source>
        <dbReference type="Proteomes" id="UP000562492"/>
    </source>
</evidence>
<feature type="compositionally biased region" description="Polar residues" evidence="1">
    <location>
        <begin position="47"/>
        <end position="65"/>
    </location>
</feature>
<organism evidence="5 6">
    <name type="scientific">Comamonas odontotermitis</name>
    <dbReference type="NCBI Taxonomy" id="379895"/>
    <lineage>
        <taxon>Bacteria</taxon>
        <taxon>Pseudomonadati</taxon>
        <taxon>Pseudomonadota</taxon>
        <taxon>Betaproteobacteria</taxon>
        <taxon>Burkholderiales</taxon>
        <taxon>Comamonadaceae</taxon>
        <taxon>Comamonas</taxon>
    </lineage>
</organism>
<dbReference type="CDD" id="cd02976">
    <property type="entry name" value="NrdH"/>
    <property type="match status" value="1"/>
</dbReference>
<dbReference type="Proteomes" id="UP000562492">
    <property type="component" value="Unassembled WGS sequence"/>
</dbReference>
<dbReference type="RefSeq" id="WP_184709615.1">
    <property type="nucleotide sequence ID" value="NZ_JACHKZ010000019.1"/>
</dbReference>
<feature type="domain" description="DUF4124" evidence="4">
    <location>
        <begin position="18"/>
        <end position="64"/>
    </location>
</feature>
<proteinExistence type="predicted"/>
<protein>
    <submittedName>
        <fullName evidence="5">Glutaredoxin</fullName>
    </submittedName>
</protein>
<dbReference type="Pfam" id="PF00462">
    <property type="entry name" value="Glutaredoxin"/>
    <property type="match status" value="1"/>
</dbReference>
<gene>
    <name evidence="5" type="ORF">HNP33_002940</name>
</gene>
<feature type="chain" id="PRO_5046303979" evidence="2">
    <location>
        <begin position="23"/>
        <end position="224"/>
    </location>
</feature>
<feature type="region of interest" description="Disordered" evidence="1">
    <location>
        <begin position="43"/>
        <end position="65"/>
    </location>
</feature>
<feature type="compositionally biased region" description="Low complexity" evidence="1">
    <location>
        <begin position="187"/>
        <end position="206"/>
    </location>
</feature>
<feature type="region of interest" description="Disordered" evidence="1">
    <location>
        <begin position="187"/>
        <end position="224"/>
    </location>
</feature>
<dbReference type="SUPFAM" id="SSF52833">
    <property type="entry name" value="Thioredoxin-like"/>
    <property type="match status" value="1"/>
</dbReference>
<dbReference type="InterPro" id="IPR002109">
    <property type="entry name" value="Glutaredoxin"/>
</dbReference>
<comment type="caution">
    <text evidence="5">The sequence shown here is derived from an EMBL/GenBank/DDBJ whole genome shotgun (WGS) entry which is preliminary data.</text>
</comment>
<dbReference type="Pfam" id="PF13511">
    <property type="entry name" value="DUF4124"/>
    <property type="match status" value="1"/>
</dbReference>
<evidence type="ECO:0000259" key="3">
    <source>
        <dbReference type="Pfam" id="PF00462"/>
    </source>
</evidence>
<sequence length="224" mass="22532">MQIRAIVSVPAAAIAAALLVCAAGPAAAQKVYRIVGPDGRVTFSDRAPSSDTPSQSVSGATGSESAGANLAGLPLEVKQAASKYPLTLYTAKECSGCDAARSYLQGRGVPYAEKTITSNEEIAALKKLSGADSVPFATLGGQHLKGFNSNDWGAYLDAAGYPAKSQLPASYRQAAASPMIPKAVKPAGAAGKGAAASDEDAAPAGGNSIVPQRVTPDNPNGIVF</sequence>
<dbReference type="Gene3D" id="3.40.30.10">
    <property type="entry name" value="Glutaredoxin"/>
    <property type="match status" value="1"/>
</dbReference>
<reference evidence="5 6" key="1">
    <citation type="submission" date="2020-08" db="EMBL/GenBank/DDBJ databases">
        <title>Functional genomics of gut bacteria from endangered species of beetles.</title>
        <authorList>
            <person name="Carlos-Shanley C."/>
        </authorList>
    </citation>
    <scope>NUCLEOTIDE SEQUENCE [LARGE SCALE GENOMIC DNA]</scope>
    <source>
        <strain evidence="5 6">S00124</strain>
    </source>
</reference>
<dbReference type="PROSITE" id="PS51354">
    <property type="entry name" value="GLUTAREDOXIN_2"/>
    <property type="match status" value="1"/>
</dbReference>
<keyword evidence="6" id="KW-1185">Reference proteome</keyword>
<dbReference type="InterPro" id="IPR025392">
    <property type="entry name" value="DUF4124"/>
</dbReference>
<evidence type="ECO:0000313" key="5">
    <source>
        <dbReference type="EMBL" id="MBB6578838.1"/>
    </source>
</evidence>
<evidence type="ECO:0000259" key="4">
    <source>
        <dbReference type="Pfam" id="PF13511"/>
    </source>
</evidence>